<keyword evidence="3" id="KW-1185">Reference proteome</keyword>
<feature type="transmembrane region" description="Helical" evidence="1">
    <location>
        <begin position="137"/>
        <end position="159"/>
    </location>
</feature>
<sequence length="323" mass="35920">MVAVGIVVLNALSIAASILVISIIIGIRCYRKTLVDRMSFRLTAYIATLDAILSGLLIGFSFTDSVFVTRCLRVIALGVDLSSIFLTMNIALNLQLIFLNNKRVSMYYEYFYVFGSLGLGLIVAVLSGIYRARTTSLVLPIVVFVAVTYCISVVLVIVYRLNGSEHGGRDQGRQGNTLNDVNVRRAVVRILLYPSVLIVSQLPFAIAFVLLLTCGESCIDINIGNTPVTLVEMSIYTMSLQGILNSVAFAFDPALRIVVTMIKNDFVSDYFYSEHRIFEKDQKPSVHRWFVHKYLVPHTEECAKISSSSEPLVNKEPEVLKLI</sequence>
<keyword evidence="1" id="KW-1133">Transmembrane helix</keyword>
<feature type="transmembrane region" description="Helical" evidence="1">
    <location>
        <begin position="190"/>
        <end position="212"/>
    </location>
</feature>
<feature type="transmembrane region" description="Helical" evidence="1">
    <location>
        <begin position="110"/>
        <end position="131"/>
    </location>
</feature>
<keyword evidence="1" id="KW-0812">Transmembrane</keyword>
<reference evidence="2 3" key="1">
    <citation type="submission" date="2023-04" db="EMBL/GenBank/DDBJ databases">
        <title>Genome of Basidiobolus ranarum AG-B5.</title>
        <authorList>
            <person name="Stajich J.E."/>
            <person name="Carter-House D."/>
            <person name="Gryganskyi A."/>
        </authorList>
    </citation>
    <scope>NUCLEOTIDE SEQUENCE [LARGE SCALE GENOMIC DNA]</scope>
    <source>
        <strain evidence="2 3">AG-B5</strain>
    </source>
</reference>
<evidence type="ECO:0008006" key="4">
    <source>
        <dbReference type="Google" id="ProtNLM"/>
    </source>
</evidence>
<protein>
    <recommendedName>
        <fullName evidence="4">G protein-coupled receptor</fullName>
    </recommendedName>
</protein>
<organism evidence="2 3">
    <name type="scientific">Basidiobolus ranarum</name>
    <dbReference type="NCBI Taxonomy" id="34480"/>
    <lineage>
        <taxon>Eukaryota</taxon>
        <taxon>Fungi</taxon>
        <taxon>Fungi incertae sedis</taxon>
        <taxon>Zoopagomycota</taxon>
        <taxon>Entomophthoromycotina</taxon>
        <taxon>Basidiobolomycetes</taxon>
        <taxon>Basidiobolales</taxon>
        <taxon>Basidiobolaceae</taxon>
        <taxon>Basidiobolus</taxon>
    </lineage>
</organism>
<feature type="transmembrane region" description="Helical" evidence="1">
    <location>
        <begin position="74"/>
        <end position="98"/>
    </location>
</feature>
<dbReference type="Proteomes" id="UP001479436">
    <property type="component" value="Unassembled WGS sequence"/>
</dbReference>
<feature type="transmembrane region" description="Helical" evidence="1">
    <location>
        <begin position="6"/>
        <end position="30"/>
    </location>
</feature>
<proteinExistence type="predicted"/>
<name>A0ABR2WTU8_9FUNG</name>
<feature type="transmembrane region" description="Helical" evidence="1">
    <location>
        <begin position="42"/>
        <end position="62"/>
    </location>
</feature>
<dbReference type="EMBL" id="JASJQH010000347">
    <property type="protein sequence ID" value="KAK9764904.1"/>
    <property type="molecule type" value="Genomic_DNA"/>
</dbReference>
<comment type="caution">
    <text evidence="2">The sequence shown here is derived from an EMBL/GenBank/DDBJ whole genome shotgun (WGS) entry which is preliminary data.</text>
</comment>
<evidence type="ECO:0000256" key="1">
    <source>
        <dbReference type="SAM" id="Phobius"/>
    </source>
</evidence>
<accession>A0ABR2WTU8</accession>
<evidence type="ECO:0000313" key="3">
    <source>
        <dbReference type="Proteomes" id="UP001479436"/>
    </source>
</evidence>
<keyword evidence="1" id="KW-0472">Membrane</keyword>
<evidence type="ECO:0000313" key="2">
    <source>
        <dbReference type="EMBL" id="KAK9764904.1"/>
    </source>
</evidence>
<gene>
    <name evidence="2" type="ORF">K7432_007210</name>
</gene>